<dbReference type="KEGG" id="fgi:OP10G_2295"/>
<feature type="transmembrane region" description="Helical" evidence="1">
    <location>
        <begin position="12"/>
        <end position="32"/>
    </location>
</feature>
<keyword evidence="1" id="KW-0812">Transmembrane</keyword>
<dbReference type="Pfam" id="PF07949">
    <property type="entry name" value="YbbR"/>
    <property type="match status" value="1"/>
</dbReference>
<gene>
    <name evidence="2" type="ORF">OP10G_2295</name>
</gene>
<keyword evidence="3" id="KW-1185">Reference proteome</keyword>
<proteinExistence type="predicted"/>
<dbReference type="OrthoDB" id="2111604at2"/>
<dbReference type="HOGENOM" id="CLU_846625_0_0_0"/>
<dbReference type="PANTHER" id="PTHR37804">
    <property type="entry name" value="CDAA REGULATORY PROTEIN CDAR"/>
    <property type="match status" value="1"/>
</dbReference>
<keyword evidence="1" id="KW-0472">Membrane</keyword>
<evidence type="ECO:0000313" key="3">
    <source>
        <dbReference type="Proteomes" id="UP000027982"/>
    </source>
</evidence>
<protein>
    <submittedName>
        <fullName evidence="2">YbbR family protein</fullName>
    </submittedName>
</protein>
<dbReference type="Gene3D" id="2.170.120.40">
    <property type="entry name" value="YbbR-like domain"/>
    <property type="match status" value="2"/>
</dbReference>
<accession>A0A068NQ37</accession>
<dbReference type="AlphaFoldDB" id="A0A068NQ37"/>
<dbReference type="Proteomes" id="UP000027982">
    <property type="component" value="Chromosome"/>
</dbReference>
<keyword evidence="1" id="KW-1133">Transmembrane helix</keyword>
<dbReference type="EMBL" id="CP007139">
    <property type="protein sequence ID" value="AIE85663.1"/>
    <property type="molecule type" value="Genomic_DNA"/>
</dbReference>
<name>A0A068NQ37_FIMGI</name>
<reference evidence="2 3" key="1">
    <citation type="journal article" date="2014" name="PLoS ONE">
        <title>The first complete genome sequence of the class fimbriimonadia in the phylum armatimonadetes.</title>
        <authorList>
            <person name="Hu Z.Y."/>
            <person name="Wang Y.Z."/>
            <person name="Im W.T."/>
            <person name="Wang S.Y."/>
            <person name="Zhao G.P."/>
            <person name="Zheng H.J."/>
            <person name="Quan Z.X."/>
        </authorList>
    </citation>
    <scope>NUCLEOTIDE SEQUENCE [LARGE SCALE GENOMIC DNA]</scope>
    <source>
        <strain evidence="2">Gsoil 348</strain>
    </source>
</reference>
<dbReference type="PANTHER" id="PTHR37804:SF1">
    <property type="entry name" value="CDAA REGULATORY PROTEIN CDAR"/>
    <property type="match status" value="1"/>
</dbReference>
<evidence type="ECO:0000313" key="2">
    <source>
        <dbReference type="EMBL" id="AIE85663.1"/>
    </source>
</evidence>
<organism evidence="2 3">
    <name type="scientific">Fimbriimonas ginsengisoli Gsoil 348</name>
    <dbReference type="NCBI Taxonomy" id="661478"/>
    <lineage>
        <taxon>Bacteria</taxon>
        <taxon>Bacillati</taxon>
        <taxon>Armatimonadota</taxon>
        <taxon>Fimbriimonadia</taxon>
        <taxon>Fimbriimonadales</taxon>
        <taxon>Fimbriimonadaceae</taxon>
        <taxon>Fimbriimonas</taxon>
    </lineage>
</organism>
<evidence type="ECO:0000256" key="1">
    <source>
        <dbReference type="SAM" id="Phobius"/>
    </source>
</evidence>
<dbReference type="InterPro" id="IPR053154">
    <property type="entry name" value="c-di-AMP_regulator"/>
</dbReference>
<dbReference type="InterPro" id="IPR012505">
    <property type="entry name" value="YbbR"/>
</dbReference>
<dbReference type="eggNOG" id="COG4856">
    <property type="taxonomic scope" value="Bacteria"/>
</dbReference>
<sequence>MTGPSSSAGGARVNVPILIMSLMISLFLWAVVYTQTTETKQATVTVRHLVKKGLDESKYVLTSDLSIPLQVRVVASADRLNELELLSDQLEGTVNLTSASPDKDGKYMAPVSLWPPKLRDVAVQQIPRIPVTIEPVVSRTVPVEVKPVGKLPEGAGEIETPVLPVQKTVRIFGPKSEIARVEGAQATLPLGNLDPMQTSPYVSDILVYGKGHLDHVRVDPPSTDIQPVFTSSAVQMPFAVTASIIGTPAKGFGIAGNVVTPQNVSVTGGVSALSRARRLVTDPIDVTGKKADYELTIPIQRPPGIRSISPSSVRVRVNIRPMAKTGER</sequence>
<dbReference type="STRING" id="661478.OP10G_2295"/>